<dbReference type="SUPFAM" id="SSF54160">
    <property type="entry name" value="Chromo domain-like"/>
    <property type="match status" value="1"/>
</dbReference>
<dbReference type="Proteomes" id="UP000631114">
    <property type="component" value="Unassembled WGS sequence"/>
</dbReference>
<evidence type="ECO:0000256" key="5">
    <source>
        <dbReference type="ARBA" id="ARBA00022763"/>
    </source>
</evidence>
<dbReference type="PANTHER" id="PTHR11081:SF54">
    <property type="entry name" value="SINGLE-STRAND DNA ENDONUCLEASE 1"/>
    <property type="match status" value="1"/>
</dbReference>
<evidence type="ECO:0000256" key="6">
    <source>
        <dbReference type="ARBA" id="ARBA00022801"/>
    </source>
</evidence>
<dbReference type="PANTHER" id="PTHR11081">
    <property type="entry name" value="FLAP ENDONUCLEASE FAMILY MEMBER"/>
    <property type="match status" value="1"/>
</dbReference>
<keyword evidence="3" id="KW-0479">Metal-binding</keyword>
<evidence type="ECO:0000256" key="7">
    <source>
        <dbReference type="ARBA" id="ARBA00022842"/>
    </source>
</evidence>
<keyword evidence="13" id="KW-1185">Reference proteome</keyword>
<comment type="cofactor">
    <cofactor evidence="1">
        <name>Mg(2+)</name>
        <dbReference type="ChEBI" id="CHEBI:18420"/>
    </cofactor>
</comment>
<dbReference type="CDD" id="cd09869">
    <property type="entry name" value="PIN_GEN1"/>
    <property type="match status" value="1"/>
</dbReference>
<dbReference type="InterPro" id="IPR029060">
    <property type="entry name" value="PIN-like_dom_sf"/>
</dbReference>
<dbReference type="SMART" id="SM00485">
    <property type="entry name" value="XPGN"/>
    <property type="match status" value="1"/>
</dbReference>
<dbReference type="AlphaFoldDB" id="A0A835MEB9"/>
<evidence type="ECO:0000256" key="8">
    <source>
        <dbReference type="ARBA" id="ARBA00023204"/>
    </source>
</evidence>
<dbReference type="InterPro" id="IPR006086">
    <property type="entry name" value="XPG-I_dom"/>
</dbReference>
<dbReference type="InterPro" id="IPR006085">
    <property type="entry name" value="XPG_DNA_repair_N"/>
</dbReference>
<keyword evidence="8" id="KW-0234">DNA repair</keyword>
<dbReference type="InterPro" id="IPR016197">
    <property type="entry name" value="Chromo-like_dom_sf"/>
</dbReference>
<evidence type="ECO:0000256" key="1">
    <source>
        <dbReference type="ARBA" id="ARBA00001946"/>
    </source>
</evidence>
<dbReference type="GO" id="GO:0046872">
    <property type="term" value="F:metal ion binding"/>
    <property type="evidence" value="ECO:0007669"/>
    <property type="project" value="UniProtKB-KW"/>
</dbReference>
<keyword evidence="7" id="KW-0460">Magnesium</keyword>
<accession>A0A835MEB9</accession>
<reference evidence="12 13" key="1">
    <citation type="submission" date="2020-10" db="EMBL/GenBank/DDBJ databases">
        <title>The Coptis chinensis genome and diversification of protoberbering-type alkaloids.</title>
        <authorList>
            <person name="Wang B."/>
            <person name="Shu S."/>
            <person name="Song C."/>
            <person name="Liu Y."/>
        </authorList>
    </citation>
    <scope>NUCLEOTIDE SEQUENCE [LARGE SCALE GENOMIC DNA]</scope>
    <source>
        <strain evidence="12">HL-2020</strain>
        <tissue evidence="12">Leaf</tissue>
    </source>
</reference>
<feature type="domain" description="XPG-I" evidence="10">
    <location>
        <begin position="136"/>
        <end position="209"/>
    </location>
</feature>
<keyword evidence="5" id="KW-0227">DNA damage</keyword>
<dbReference type="Pfam" id="PF25386">
    <property type="entry name" value="Chromo_SEND1"/>
    <property type="match status" value="1"/>
</dbReference>
<dbReference type="Gene3D" id="1.10.150.20">
    <property type="entry name" value="5' to 3' exonuclease, C-terminal subdomain"/>
    <property type="match status" value="1"/>
</dbReference>
<dbReference type="Pfam" id="PF00867">
    <property type="entry name" value="XPG_I"/>
    <property type="match status" value="1"/>
</dbReference>
<dbReference type="InterPro" id="IPR036279">
    <property type="entry name" value="5-3_exonuclease_C_sf"/>
</dbReference>
<dbReference type="InterPro" id="IPR057340">
    <property type="entry name" value="Chromo_SEND1"/>
</dbReference>
<dbReference type="FunFam" id="1.10.150.20:FF:000030">
    <property type="entry name" value="Flap endonuclease GEN-like 1"/>
    <property type="match status" value="1"/>
</dbReference>
<gene>
    <name evidence="12" type="ORF">IFM89_006676</name>
</gene>
<feature type="domain" description="XPG N-terminal" evidence="11">
    <location>
        <begin position="1"/>
        <end position="97"/>
    </location>
</feature>
<dbReference type="EMBL" id="JADFTS010000001">
    <property type="protein sequence ID" value="KAF9623949.1"/>
    <property type="molecule type" value="Genomic_DNA"/>
</dbReference>
<proteinExistence type="inferred from homology"/>
<keyword evidence="6" id="KW-0378">Hydrolase</keyword>
<evidence type="ECO:0000259" key="11">
    <source>
        <dbReference type="SMART" id="SM00485"/>
    </source>
</evidence>
<dbReference type="InterPro" id="IPR006084">
    <property type="entry name" value="XPG/Rad2"/>
</dbReference>
<dbReference type="GO" id="GO:0017108">
    <property type="term" value="F:5'-flap endonuclease activity"/>
    <property type="evidence" value="ECO:0007669"/>
    <property type="project" value="TreeGrafter"/>
</dbReference>
<evidence type="ECO:0000256" key="3">
    <source>
        <dbReference type="ARBA" id="ARBA00022723"/>
    </source>
</evidence>
<keyword evidence="4" id="KW-0255">Endonuclease</keyword>
<evidence type="ECO:0000256" key="9">
    <source>
        <dbReference type="ARBA" id="ARBA00038112"/>
    </source>
</evidence>
<dbReference type="OrthoDB" id="2959108at2759"/>
<evidence type="ECO:0000256" key="4">
    <source>
        <dbReference type="ARBA" id="ARBA00022759"/>
    </source>
</evidence>
<sequence length="571" mass="63771">MGVKNLWDILESCKKTLPLHHLQNKRVCIDLSCWIVQLQNVCKSHSSIKDKVYLRSLFHRLRALLALNCTLVLVADGSIPAIKLSTYRRRLGSGSEETTLLRQATRDEKKSQKLSLPRNMGSEFSCMIKEAKVLGMALGIPCLDSIEEAEAQCALLNSESLCDGCFTADSDVFLFGAKTIYRDIDLGKRGMVVTVVCYEMVDIERKLGFGRNSLITLALLLGSDYSHGVHGFGRYETACQIVRSLGDHNVLRQVASEGFAFVKKTKGLKKQGEVRNCDANKENSLGYRQKNIDEKDMQKDHQFIKGFLFIIHFGGLNFKSCAVNSLVGLLKRQPTSVTKKTTNYACVYLVGVIYNCFWGADEYILPKISERDLRRFAILRSTSSEFGVQLPLQEIPVTCPISAIIKRRIVQGSKCFEVAWKEYDGLKSSVVPADLIECACPEKIVEFEEKTQGKKKSLKPKTKKPQKTAALDEIDLKLKGLLIDIESENNAVSGSTPCRGAHTQLPIGKALPEVIDILSPLPCKTWKLQKTIDPLVDVIYVSESETDTSPEYARKARELRLFIASIKTDVS</sequence>
<dbReference type="CDD" id="cd00024">
    <property type="entry name" value="CD_CSD"/>
    <property type="match status" value="1"/>
</dbReference>
<dbReference type="CDD" id="cd09900">
    <property type="entry name" value="H3TH_XPG-like"/>
    <property type="match status" value="1"/>
</dbReference>
<dbReference type="PRINTS" id="PR00853">
    <property type="entry name" value="XPGRADSUPER"/>
</dbReference>
<dbReference type="SUPFAM" id="SSF47807">
    <property type="entry name" value="5' to 3' exonuclease, C-terminal subdomain"/>
    <property type="match status" value="1"/>
</dbReference>
<organism evidence="12 13">
    <name type="scientific">Coptis chinensis</name>
    <dbReference type="NCBI Taxonomy" id="261450"/>
    <lineage>
        <taxon>Eukaryota</taxon>
        <taxon>Viridiplantae</taxon>
        <taxon>Streptophyta</taxon>
        <taxon>Embryophyta</taxon>
        <taxon>Tracheophyta</taxon>
        <taxon>Spermatophyta</taxon>
        <taxon>Magnoliopsida</taxon>
        <taxon>Ranunculales</taxon>
        <taxon>Ranunculaceae</taxon>
        <taxon>Coptidoideae</taxon>
        <taxon>Coptis</taxon>
    </lineage>
</organism>
<dbReference type="SMART" id="SM00484">
    <property type="entry name" value="XPGI"/>
    <property type="match status" value="1"/>
</dbReference>
<keyword evidence="2" id="KW-0540">Nuclease</keyword>
<dbReference type="Pfam" id="PF00752">
    <property type="entry name" value="XPG_N"/>
    <property type="match status" value="1"/>
</dbReference>
<evidence type="ECO:0000313" key="13">
    <source>
        <dbReference type="Proteomes" id="UP000631114"/>
    </source>
</evidence>
<dbReference type="GO" id="GO:0006281">
    <property type="term" value="P:DNA repair"/>
    <property type="evidence" value="ECO:0007669"/>
    <property type="project" value="UniProtKB-KW"/>
</dbReference>
<comment type="similarity">
    <text evidence="9">Belongs to the XPG/RAD2 endonuclease family. GEN subfamily.</text>
</comment>
<evidence type="ECO:0000256" key="2">
    <source>
        <dbReference type="ARBA" id="ARBA00022722"/>
    </source>
</evidence>
<comment type="caution">
    <text evidence="12">The sequence shown here is derived from an EMBL/GenBank/DDBJ whole genome shotgun (WGS) entry which is preliminary data.</text>
</comment>
<evidence type="ECO:0000313" key="12">
    <source>
        <dbReference type="EMBL" id="KAF9623949.1"/>
    </source>
</evidence>
<protein>
    <recommendedName>
        <fullName evidence="14">Flap endonuclease GEN-like 2</fullName>
    </recommendedName>
</protein>
<name>A0A835MEB9_9MAGN</name>
<dbReference type="Gene3D" id="3.40.50.1010">
    <property type="entry name" value="5'-nuclease"/>
    <property type="match status" value="1"/>
</dbReference>
<evidence type="ECO:0008006" key="14">
    <source>
        <dbReference type="Google" id="ProtNLM"/>
    </source>
</evidence>
<dbReference type="SUPFAM" id="SSF88723">
    <property type="entry name" value="PIN domain-like"/>
    <property type="match status" value="1"/>
</dbReference>
<dbReference type="Gene3D" id="2.40.50.40">
    <property type="match status" value="1"/>
</dbReference>
<evidence type="ECO:0000259" key="10">
    <source>
        <dbReference type="SMART" id="SM00484"/>
    </source>
</evidence>